<comment type="caution">
    <text evidence="2">The sequence shown here is derived from an EMBL/GenBank/DDBJ whole genome shotgun (WGS) entry which is preliminary data.</text>
</comment>
<keyword evidence="1" id="KW-0472">Membrane</keyword>
<dbReference type="RefSeq" id="WP_139457447.1">
    <property type="nucleotide sequence ID" value="NZ_VDCH01000023.1"/>
</dbReference>
<evidence type="ECO:0008006" key="4">
    <source>
        <dbReference type="Google" id="ProtNLM"/>
    </source>
</evidence>
<dbReference type="Proteomes" id="UP000308271">
    <property type="component" value="Unassembled WGS sequence"/>
</dbReference>
<accession>A0A5C4S4X2</accession>
<keyword evidence="1" id="KW-1133">Transmembrane helix</keyword>
<protein>
    <recommendedName>
        <fullName evidence="4">DUF4118 domain-containing protein</fullName>
    </recommendedName>
</protein>
<gene>
    <name evidence="2" type="ORF">FGF66_09695</name>
</gene>
<name>A0A5C4S4X2_CHLTI</name>
<keyword evidence="1" id="KW-0812">Transmembrane</keyword>
<feature type="transmembrane region" description="Helical" evidence="1">
    <location>
        <begin position="12"/>
        <end position="40"/>
    </location>
</feature>
<sequence>MNNKPAPSLRMVAVIAGIAMLGGLDWFTGYELSFFVFYFVPIAYAAWRFGLSAAIAAVVLSGISWFLADIFAGHSYSSNFYEIWGTMTRFAAFIAIGWSVARMRQMLDHERQIAEKLRKALSEIQVLESFLPICAECKKIRDKDGEWTELEEYFGQHSNTQFTHGYCPECGKRALEEAALTAKVESNGAGDWIPATNPGR</sequence>
<feature type="transmembrane region" description="Helical" evidence="1">
    <location>
        <begin position="80"/>
        <end position="101"/>
    </location>
</feature>
<evidence type="ECO:0000313" key="3">
    <source>
        <dbReference type="Proteomes" id="UP000308271"/>
    </source>
</evidence>
<proteinExistence type="predicted"/>
<reference evidence="2 3" key="1">
    <citation type="submission" date="2019-05" db="EMBL/GenBank/DDBJ databases">
        <title>Draft Whole-Genome sequence of the green sulfur bacterium Chlorobaculum thiosulfatiphilum DSM 249.</title>
        <authorList>
            <person name="Meyer T.E."/>
            <person name="Kyndt J.A."/>
        </authorList>
    </citation>
    <scope>NUCLEOTIDE SEQUENCE [LARGE SCALE GENOMIC DNA]</scope>
    <source>
        <strain evidence="2 3">DSM 249</strain>
    </source>
</reference>
<evidence type="ECO:0000313" key="2">
    <source>
        <dbReference type="EMBL" id="TNJ38258.1"/>
    </source>
</evidence>
<dbReference type="AlphaFoldDB" id="A0A5C4S4X2"/>
<feature type="transmembrane region" description="Helical" evidence="1">
    <location>
        <begin position="47"/>
        <end position="68"/>
    </location>
</feature>
<organism evidence="2 3">
    <name type="scientific">Chlorobaculum thiosulfatiphilum</name>
    <name type="common">Chlorobium limicola f.sp. thiosulfatophilum</name>
    <dbReference type="NCBI Taxonomy" id="115852"/>
    <lineage>
        <taxon>Bacteria</taxon>
        <taxon>Pseudomonadati</taxon>
        <taxon>Chlorobiota</taxon>
        <taxon>Chlorobiia</taxon>
        <taxon>Chlorobiales</taxon>
        <taxon>Chlorobiaceae</taxon>
        <taxon>Chlorobaculum</taxon>
    </lineage>
</organism>
<dbReference type="OrthoDB" id="191067at2"/>
<dbReference type="EMBL" id="VDCH01000023">
    <property type="protein sequence ID" value="TNJ38258.1"/>
    <property type="molecule type" value="Genomic_DNA"/>
</dbReference>
<keyword evidence="3" id="KW-1185">Reference proteome</keyword>
<evidence type="ECO:0000256" key="1">
    <source>
        <dbReference type="SAM" id="Phobius"/>
    </source>
</evidence>